<dbReference type="SUPFAM" id="SSF47616">
    <property type="entry name" value="GST C-terminal domain-like"/>
    <property type="match status" value="1"/>
</dbReference>
<proteinExistence type="predicted"/>
<dbReference type="AlphaFoldDB" id="A0A918TDZ1"/>
<protein>
    <submittedName>
        <fullName evidence="3">Glutathione S-transferase</fullName>
    </submittedName>
</protein>
<dbReference type="SFLD" id="SFLDS00019">
    <property type="entry name" value="Glutathione_Transferase_(cytos"/>
    <property type="match status" value="1"/>
</dbReference>
<dbReference type="Pfam" id="PF13409">
    <property type="entry name" value="GST_N_2"/>
    <property type="match status" value="1"/>
</dbReference>
<dbReference type="EMBL" id="BMYJ01000001">
    <property type="protein sequence ID" value="GHC44451.1"/>
    <property type="molecule type" value="Genomic_DNA"/>
</dbReference>
<dbReference type="InterPro" id="IPR004045">
    <property type="entry name" value="Glutathione_S-Trfase_N"/>
</dbReference>
<evidence type="ECO:0000259" key="2">
    <source>
        <dbReference type="PROSITE" id="PS50405"/>
    </source>
</evidence>
<organism evidence="3 4">
    <name type="scientific">Neogemmobacter tilapiae</name>
    <dbReference type="NCBI Taxonomy" id="875041"/>
    <lineage>
        <taxon>Bacteria</taxon>
        <taxon>Pseudomonadati</taxon>
        <taxon>Pseudomonadota</taxon>
        <taxon>Alphaproteobacteria</taxon>
        <taxon>Rhodobacterales</taxon>
        <taxon>Paracoccaceae</taxon>
        <taxon>Neogemmobacter</taxon>
    </lineage>
</organism>
<name>A0A918TDZ1_9RHOB</name>
<reference evidence="3" key="2">
    <citation type="submission" date="2020-09" db="EMBL/GenBank/DDBJ databases">
        <authorList>
            <person name="Sun Q."/>
            <person name="Kim S."/>
        </authorList>
    </citation>
    <scope>NUCLEOTIDE SEQUENCE</scope>
    <source>
        <strain evidence="3">KCTC 23310</strain>
    </source>
</reference>
<dbReference type="Gene3D" id="1.20.1050.10">
    <property type="match status" value="1"/>
</dbReference>
<dbReference type="PROSITE" id="PS50405">
    <property type="entry name" value="GST_CTER"/>
    <property type="match status" value="1"/>
</dbReference>
<dbReference type="CDD" id="cd03207">
    <property type="entry name" value="GST_C_8"/>
    <property type="match status" value="1"/>
</dbReference>
<accession>A0A918TDZ1</accession>
<evidence type="ECO:0000313" key="3">
    <source>
        <dbReference type="EMBL" id="GHC44451.1"/>
    </source>
</evidence>
<gene>
    <name evidence="3" type="primary">gst</name>
    <name evidence="3" type="ORF">GCM10007315_02060</name>
</gene>
<sequence length="251" mass="27948">MPRWVEVFHGFVIELPGEQAKLTTVLGQGVGPLVTIYGVYRSRASRPLWLLGEIGMEFEHVPVIQAYRLGDAVAPDAPLNTNSPRFRRVNPMGQIPAMRDGDLTLTESLAITLYLAQQYGGDLGPKDPVEIGEATNWGFFAATAIEPHALDIMMTINRGDAETDAGQVIIDKALEPLHRGLARLDQHLLHRDHVMGERFTVADIVLAECCRYAQSMAGLVQEYPSVQRWLTACQRRPAFLAFWEKRMAEPA</sequence>
<feature type="domain" description="GST N-terminal" evidence="1">
    <location>
        <begin position="31"/>
        <end position="123"/>
    </location>
</feature>
<reference evidence="3" key="1">
    <citation type="journal article" date="2014" name="Int. J. Syst. Evol. Microbiol.">
        <title>Complete genome sequence of Corynebacterium casei LMG S-19264T (=DSM 44701T), isolated from a smear-ripened cheese.</title>
        <authorList>
            <consortium name="US DOE Joint Genome Institute (JGI-PGF)"/>
            <person name="Walter F."/>
            <person name="Albersmeier A."/>
            <person name="Kalinowski J."/>
            <person name="Ruckert C."/>
        </authorList>
    </citation>
    <scope>NUCLEOTIDE SEQUENCE</scope>
    <source>
        <strain evidence="3">KCTC 23310</strain>
    </source>
</reference>
<evidence type="ECO:0000313" key="4">
    <source>
        <dbReference type="Proteomes" id="UP000638981"/>
    </source>
</evidence>
<comment type="caution">
    <text evidence="3">The sequence shown here is derived from an EMBL/GenBank/DDBJ whole genome shotgun (WGS) entry which is preliminary data.</text>
</comment>
<dbReference type="SFLD" id="SFLDG01150">
    <property type="entry name" value="Main.1:_Beta-like"/>
    <property type="match status" value="1"/>
</dbReference>
<evidence type="ECO:0000259" key="1">
    <source>
        <dbReference type="PROSITE" id="PS50404"/>
    </source>
</evidence>
<dbReference type="InterPro" id="IPR036282">
    <property type="entry name" value="Glutathione-S-Trfase_C_sf"/>
</dbReference>
<dbReference type="Gene3D" id="3.40.30.10">
    <property type="entry name" value="Glutaredoxin"/>
    <property type="match status" value="1"/>
</dbReference>
<dbReference type="PANTHER" id="PTHR44051:SF8">
    <property type="entry name" value="GLUTATHIONE S-TRANSFERASE GSTA"/>
    <property type="match status" value="1"/>
</dbReference>
<dbReference type="SFLD" id="SFLDG00358">
    <property type="entry name" value="Main_(cytGST)"/>
    <property type="match status" value="1"/>
</dbReference>
<dbReference type="PANTHER" id="PTHR44051">
    <property type="entry name" value="GLUTATHIONE S-TRANSFERASE-RELATED"/>
    <property type="match status" value="1"/>
</dbReference>
<dbReference type="InterPro" id="IPR010987">
    <property type="entry name" value="Glutathione-S-Trfase_C-like"/>
</dbReference>
<dbReference type="PROSITE" id="PS50404">
    <property type="entry name" value="GST_NTER"/>
    <property type="match status" value="1"/>
</dbReference>
<dbReference type="InterPro" id="IPR040079">
    <property type="entry name" value="Glutathione_S-Trfase"/>
</dbReference>
<feature type="domain" description="GST C-terminal" evidence="2">
    <location>
        <begin position="127"/>
        <end position="251"/>
    </location>
</feature>
<dbReference type="InterPro" id="IPR036249">
    <property type="entry name" value="Thioredoxin-like_sf"/>
</dbReference>
<dbReference type="Proteomes" id="UP000638981">
    <property type="component" value="Unassembled WGS sequence"/>
</dbReference>
<dbReference type="SUPFAM" id="SSF52833">
    <property type="entry name" value="Thioredoxin-like"/>
    <property type="match status" value="1"/>
</dbReference>
<dbReference type="CDD" id="cd03046">
    <property type="entry name" value="GST_N_GTT1_like"/>
    <property type="match status" value="1"/>
</dbReference>
<keyword evidence="4" id="KW-1185">Reference proteome</keyword>
<dbReference type="Pfam" id="PF13410">
    <property type="entry name" value="GST_C_2"/>
    <property type="match status" value="1"/>
</dbReference>